<keyword evidence="1" id="KW-0805">Transcription regulation</keyword>
<reference evidence="2 3" key="1">
    <citation type="submission" date="2021-01" db="EMBL/GenBank/DDBJ databases">
        <title>Genomic Encyclopedia of Type Strains, Phase IV (KMG-IV): sequencing the most valuable type-strain genomes for metagenomic binning, comparative biology and taxonomic classification.</title>
        <authorList>
            <person name="Goeker M."/>
        </authorList>
    </citation>
    <scope>NUCLEOTIDE SEQUENCE [LARGE SCALE GENOMIC DNA]</scope>
    <source>
        <strain evidence="2 3">DSM 25540</strain>
    </source>
</reference>
<dbReference type="SUPFAM" id="SSF110391">
    <property type="entry name" value="GlpP-like"/>
    <property type="match status" value="1"/>
</dbReference>
<dbReference type="Proteomes" id="UP000741863">
    <property type="component" value="Unassembled WGS sequence"/>
</dbReference>
<dbReference type="Gene3D" id="3.20.20.70">
    <property type="entry name" value="Aldolase class I"/>
    <property type="match status" value="1"/>
</dbReference>
<keyword evidence="3" id="KW-1185">Reference proteome</keyword>
<name>A0ABS2PI00_9BACL</name>
<gene>
    <name evidence="2" type="ORF">JOD17_004107</name>
</gene>
<dbReference type="PANTHER" id="PTHR35787:SF1">
    <property type="entry name" value="GLYCEROL UPTAKE OPERON ANTITERMINATOR REGULATORY PROTEIN"/>
    <property type="match status" value="1"/>
</dbReference>
<keyword evidence="1" id="KW-0694">RNA-binding</keyword>
<comment type="caution">
    <text evidence="2">The sequence shown here is derived from an EMBL/GenBank/DDBJ whole genome shotgun (WGS) entry which is preliminary data.</text>
</comment>
<dbReference type="Pfam" id="PF04309">
    <property type="entry name" value="G3P_antiterm"/>
    <property type="match status" value="1"/>
</dbReference>
<protein>
    <recommendedName>
        <fullName evidence="1">Glycerol uptake operon antiterminator regulatory protein</fullName>
    </recommendedName>
</protein>
<accession>A0ABS2PI00</accession>
<dbReference type="EMBL" id="JAFBEC010000020">
    <property type="protein sequence ID" value="MBM7634964.1"/>
    <property type="molecule type" value="Genomic_DNA"/>
</dbReference>
<keyword evidence="1" id="KW-0319">Glycerol metabolism</keyword>
<dbReference type="RefSeq" id="WP_204699710.1">
    <property type="nucleotide sequence ID" value="NZ_JAFBEC010000020.1"/>
</dbReference>
<comment type="function">
    <text evidence="1">Regulates expression of the glpD operon. In the presence of glycerol 3-phosphate (G3P) causes antitermination of transcription of glpD at the inverted repeat of the leader region to enhance its transcription. Binds and stabilizes glpD leader mRNA.</text>
</comment>
<proteinExistence type="predicted"/>
<organism evidence="2 3">
    <name type="scientific">Geomicrobium sediminis</name>
    <dbReference type="NCBI Taxonomy" id="1347788"/>
    <lineage>
        <taxon>Bacteria</taxon>
        <taxon>Bacillati</taxon>
        <taxon>Bacillota</taxon>
        <taxon>Bacilli</taxon>
        <taxon>Bacillales</taxon>
        <taxon>Geomicrobium</taxon>
    </lineage>
</organism>
<keyword evidence="1" id="KW-0804">Transcription</keyword>
<sequence>MKKTTSYFNDLIDSQVIAAISHKEKITKAIESDCNVAFLLTGDLIVLPEYVEQLKRANMYVFVHLDFIEGLANDKSAIEYVAKMVRPTGIITTKSHLIKWAKKQNLLTIQRLFVLDRNAVNKGIAMVRDSDPDAIEILPGIIPKVIKQYLASSKLPIIAGGLVDQKAEVYGALEAGVLAVSTGEEPLWKMGV</sequence>
<dbReference type="InterPro" id="IPR006699">
    <property type="entry name" value="GlpP"/>
</dbReference>
<evidence type="ECO:0000313" key="3">
    <source>
        <dbReference type="Proteomes" id="UP000741863"/>
    </source>
</evidence>
<dbReference type="PIRSF" id="PIRSF016897">
    <property type="entry name" value="GlpP"/>
    <property type="match status" value="1"/>
</dbReference>
<dbReference type="PANTHER" id="PTHR35787">
    <property type="entry name" value="GLYCEROL UPTAKE OPERON ANTITERMINATOR REGULATORY PROTEIN"/>
    <property type="match status" value="1"/>
</dbReference>
<dbReference type="InterPro" id="IPR013785">
    <property type="entry name" value="Aldolase_TIM"/>
</dbReference>
<evidence type="ECO:0000313" key="2">
    <source>
        <dbReference type="EMBL" id="MBM7634964.1"/>
    </source>
</evidence>
<evidence type="ECO:0000256" key="1">
    <source>
        <dbReference type="PIRNR" id="PIRNR016897"/>
    </source>
</evidence>